<organism evidence="1 2">
    <name type="scientific">Prorocentrum cordatum</name>
    <dbReference type="NCBI Taxonomy" id="2364126"/>
    <lineage>
        <taxon>Eukaryota</taxon>
        <taxon>Sar</taxon>
        <taxon>Alveolata</taxon>
        <taxon>Dinophyceae</taxon>
        <taxon>Prorocentrales</taxon>
        <taxon>Prorocentraceae</taxon>
        <taxon>Prorocentrum</taxon>
    </lineage>
</organism>
<name>A0ABN9W0M8_9DINO</name>
<evidence type="ECO:0000313" key="1">
    <source>
        <dbReference type="EMBL" id="CAK0879536.1"/>
    </source>
</evidence>
<feature type="non-terminal residue" evidence="1">
    <location>
        <position position="398"/>
    </location>
</feature>
<proteinExistence type="predicted"/>
<evidence type="ECO:0000313" key="2">
    <source>
        <dbReference type="Proteomes" id="UP001189429"/>
    </source>
</evidence>
<dbReference type="Proteomes" id="UP001189429">
    <property type="component" value="Unassembled WGS sequence"/>
</dbReference>
<comment type="caution">
    <text evidence="1">The sequence shown here is derived from an EMBL/GenBank/DDBJ whole genome shotgun (WGS) entry which is preliminary data.</text>
</comment>
<dbReference type="SUPFAM" id="SSF56219">
    <property type="entry name" value="DNase I-like"/>
    <property type="match status" value="1"/>
</dbReference>
<accession>A0ABN9W0M8</accession>
<gene>
    <name evidence="1" type="ORF">PCOR1329_LOCUS62936</name>
</gene>
<sequence>VAARWWGEFGDDSHLERRIFSANITKWGPTVMSWLRRDGAQQPRDVYALQETRLARRELDSTGHELQKAGFSAVFAAARASDRSGTGTCGGAGVRVKGRLKATWHRRQGPRAAVSGATTSDAHSWHHDACNMCGWTPVTLRMRGSQLLIISIYLGLSHSTTRGVNSRQLTSLVAFLSAAHARAPWLLCGDSDRPCEDMVQSGWTTALGATAYVGLDSDQRACFLGDALPSNIDCALVGDGGQRLARGIQPVHDVPWKPRIGLDIAIVADVDSDLSRRLQLPKAHMAEDSSVVDVTVAPNSEFNGDMDRAGARRAPRQMPPLDRLNARARETDAINVDDTWEVANMMHHGPTSTAPPYAQNCAAYRVDPDSADQLGATCRHFISALETFYCMTYHIPLE</sequence>
<dbReference type="Gene3D" id="3.60.10.10">
    <property type="entry name" value="Endonuclease/exonuclease/phosphatase"/>
    <property type="match status" value="1"/>
</dbReference>
<dbReference type="InterPro" id="IPR036691">
    <property type="entry name" value="Endo/exonu/phosph_ase_sf"/>
</dbReference>
<protein>
    <submittedName>
        <fullName evidence="1">Uncharacterized protein</fullName>
    </submittedName>
</protein>
<feature type="non-terminal residue" evidence="1">
    <location>
        <position position="1"/>
    </location>
</feature>
<reference evidence="1" key="1">
    <citation type="submission" date="2023-10" db="EMBL/GenBank/DDBJ databases">
        <authorList>
            <person name="Chen Y."/>
            <person name="Shah S."/>
            <person name="Dougan E. K."/>
            <person name="Thang M."/>
            <person name="Chan C."/>
        </authorList>
    </citation>
    <scope>NUCLEOTIDE SEQUENCE [LARGE SCALE GENOMIC DNA]</scope>
</reference>
<keyword evidence="2" id="KW-1185">Reference proteome</keyword>
<dbReference type="EMBL" id="CAUYUJ010017969">
    <property type="protein sequence ID" value="CAK0879536.1"/>
    <property type="molecule type" value="Genomic_DNA"/>
</dbReference>